<feature type="region of interest" description="Disordered" evidence="1">
    <location>
        <begin position="75"/>
        <end position="94"/>
    </location>
</feature>
<reference evidence="3" key="2">
    <citation type="submission" date="2013-12" db="EMBL/GenBank/DDBJ databases">
        <title>Evolution of pathogenesis and genome organization in the Tremellales.</title>
        <authorList>
            <person name="Cuomo C."/>
            <person name="Litvintseva A."/>
            <person name="Heitman J."/>
            <person name="Chen Y."/>
            <person name="Sun S."/>
            <person name="Springer D."/>
            <person name="Dromer F."/>
            <person name="Young S."/>
            <person name="Zeng Q."/>
            <person name="Chapman S."/>
            <person name="Gujja S."/>
            <person name="Saif S."/>
            <person name="Birren B."/>
        </authorList>
    </citation>
    <scope>NUCLEOTIDE SEQUENCE [LARGE SCALE GENOMIC DNA]</scope>
    <source>
        <strain evidence="3">BCC8398</strain>
    </source>
</reference>
<reference evidence="2 3" key="1">
    <citation type="submission" date="2013-07" db="EMBL/GenBank/DDBJ databases">
        <title>The Genome Sequence of Cryptococcus heveanensis BCC8398.</title>
        <authorList>
            <consortium name="The Broad Institute Genome Sequencing Platform"/>
            <person name="Cuomo C."/>
            <person name="Litvintseva A."/>
            <person name="Chen Y."/>
            <person name="Heitman J."/>
            <person name="Sun S."/>
            <person name="Springer D."/>
            <person name="Dromer F."/>
            <person name="Young S.K."/>
            <person name="Zeng Q."/>
            <person name="Gargeya S."/>
            <person name="Fitzgerald M."/>
            <person name="Abouelleil A."/>
            <person name="Alvarado L."/>
            <person name="Berlin A.M."/>
            <person name="Chapman S.B."/>
            <person name="Dewar J."/>
            <person name="Goldberg J."/>
            <person name="Griggs A."/>
            <person name="Gujja S."/>
            <person name="Hansen M."/>
            <person name="Howarth C."/>
            <person name="Imamovic A."/>
            <person name="Larimer J."/>
            <person name="McCowan C."/>
            <person name="Murphy C."/>
            <person name="Pearson M."/>
            <person name="Priest M."/>
            <person name="Roberts A."/>
            <person name="Saif S."/>
            <person name="Shea T."/>
            <person name="Sykes S."/>
            <person name="Wortman J."/>
            <person name="Nusbaum C."/>
            <person name="Birren B."/>
        </authorList>
    </citation>
    <scope>NUCLEOTIDE SEQUENCE [LARGE SCALE GENOMIC DNA]</scope>
    <source>
        <strain evidence="2 3">BCC8398</strain>
    </source>
</reference>
<organism evidence="2 3">
    <name type="scientific">Kwoniella heveanensis BCC8398</name>
    <dbReference type="NCBI Taxonomy" id="1296120"/>
    <lineage>
        <taxon>Eukaryota</taxon>
        <taxon>Fungi</taxon>
        <taxon>Dikarya</taxon>
        <taxon>Basidiomycota</taxon>
        <taxon>Agaricomycotina</taxon>
        <taxon>Tremellomycetes</taxon>
        <taxon>Tremellales</taxon>
        <taxon>Cryptococcaceae</taxon>
        <taxon>Kwoniella</taxon>
    </lineage>
</organism>
<feature type="compositionally biased region" description="Polar residues" evidence="1">
    <location>
        <begin position="498"/>
        <end position="508"/>
    </location>
</feature>
<feature type="compositionally biased region" description="Low complexity" evidence="1">
    <location>
        <begin position="351"/>
        <end position="368"/>
    </location>
</feature>
<dbReference type="STRING" id="1296120.A0A1B9GY87"/>
<feature type="region of interest" description="Disordered" evidence="1">
    <location>
        <begin position="107"/>
        <end position="218"/>
    </location>
</feature>
<dbReference type="Proteomes" id="UP000092666">
    <property type="component" value="Unassembled WGS sequence"/>
</dbReference>
<keyword evidence="3" id="KW-1185">Reference proteome</keyword>
<feature type="compositionally biased region" description="Pro residues" evidence="1">
    <location>
        <begin position="603"/>
        <end position="636"/>
    </location>
</feature>
<dbReference type="AlphaFoldDB" id="A0A1B9GY87"/>
<dbReference type="OrthoDB" id="2575964at2759"/>
<feature type="compositionally biased region" description="Acidic residues" evidence="1">
    <location>
        <begin position="207"/>
        <end position="218"/>
    </location>
</feature>
<feature type="region of interest" description="Disordered" evidence="1">
    <location>
        <begin position="286"/>
        <end position="676"/>
    </location>
</feature>
<feature type="compositionally biased region" description="Low complexity" evidence="1">
    <location>
        <begin position="453"/>
        <end position="468"/>
    </location>
</feature>
<feature type="compositionally biased region" description="Low complexity" evidence="1">
    <location>
        <begin position="485"/>
        <end position="494"/>
    </location>
</feature>
<sequence length="692" mass="73198">MEGDDQINKLLGLQAPSPTDTFENEKELVVYPRHQLLLIAKRCGKQKPESMASLDTWYGTTGKQNNQQHVEDPAIASIGPPGSRRGGGFGEGFGFGGGIGGRNIGRGGRNIGLRRQPDAPTLDANGLPIDNRSYAVGQMGRFSVRPNPAMRLGGDEPKRERRKEEEWRSREPHAPRDRNNNYRDNRNSHDNNYSNRDNRDRRPQYPPDDDGIEPAWMDDEAPADPAIVESSDPLIKFIPGEDMIAANRPGLKTRDTGGGWRADSGGFGGGGLPAFFGGVDPAIASSSAPTSLGGPPPGLGGLKPKSFNAADYLMQSKEVVDDDGGEEEDQSPAQPQPSTAFTSRFQKFFASPSPGQPSGPVLGSSSVPALNHSAGLGASQGQGPIPAHRPVAQSEVDAKSPADSKDDRMAKLMGLLTTKATPPESSPAYESPRHDFRHISSPPESAHSQIPPHLHAQAQAHTTHLNAHSPGPTPSVSPNFYSPNGGPAAAAAGGRPSSHPNALLQQLYGSDRPMPSDPLQLLAQAQAQGQAQRQPQQLQQQSRPQQQPQAHMSLPPQFARPPPPPQLYPEDNFSPYGHGQGPSPFPNANGPGSALSQGQGHGHPPPPIPPPGYLPPPHFYQGPPRPQMPMGYPGPGPGVGVGPAPGFPPQQGLQPGPRQFPLGPGPGPAGHGGAQHQQDMLATLFAGLGPRN</sequence>
<evidence type="ECO:0000313" key="3">
    <source>
        <dbReference type="Proteomes" id="UP000092666"/>
    </source>
</evidence>
<feature type="compositionally biased region" description="Basic and acidic residues" evidence="1">
    <location>
        <begin position="153"/>
        <end position="189"/>
    </location>
</feature>
<evidence type="ECO:0000256" key="1">
    <source>
        <dbReference type="SAM" id="MobiDB-lite"/>
    </source>
</evidence>
<accession>A0A1B9GY87</accession>
<feature type="compositionally biased region" description="Polar residues" evidence="1">
    <location>
        <begin position="331"/>
        <end position="345"/>
    </location>
</feature>
<protein>
    <submittedName>
        <fullName evidence="2">Uncharacterized protein</fullName>
    </submittedName>
</protein>
<proteinExistence type="predicted"/>
<gene>
    <name evidence="2" type="ORF">I316_02509</name>
</gene>
<feature type="compositionally biased region" description="Low complexity" evidence="1">
    <location>
        <begin position="649"/>
        <end position="662"/>
    </location>
</feature>
<feature type="compositionally biased region" description="Acidic residues" evidence="1">
    <location>
        <begin position="320"/>
        <end position="330"/>
    </location>
</feature>
<feature type="compositionally biased region" description="Gly residues" evidence="1">
    <location>
        <begin position="84"/>
        <end position="94"/>
    </location>
</feature>
<feature type="compositionally biased region" description="Low complexity" evidence="1">
    <location>
        <begin position="518"/>
        <end position="550"/>
    </location>
</feature>
<name>A0A1B9GY87_9TREE</name>
<feature type="compositionally biased region" description="Pro residues" evidence="1">
    <location>
        <begin position="558"/>
        <end position="567"/>
    </location>
</feature>
<feature type="compositionally biased region" description="Basic and acidic residues" evidence="1">
    <location>
        <begin position="396"/>
        <end position="410"/>
    </location>
</feature>
<dbReference type="EMBL" id="KI669497">
    <property type="protein sequence ID" value="OCF36014.1"/>
    <property type="molecule type" value="Genomic_DNA"/>
</dbReference>
<evidence type="ECO:0000313" key="2">
    <source>
        <dbReference type="EMBL" id="OCF36014.1"/>
    </source>
</evidence>